<dbReference type="InterPro" id="IPR001245">
    <property type="entry name" value="Ser-Thr/Tyr_kinase_cat_dom"/>
</dbReference>
<evidence type="ECO:0000313" key="2">
    <source>
        <dbReference type="EMBL" id="CAG8664421.1"/>
    </source>
</evidence>
<dbReference type="Pfam" id="PF07714">
    <property type="entry name" value="PK_Tyr_Ser-Thr"/>
    <property type="match status" value="1"/>
</dbReference>
<dbReference type="InterPro" id="IPR008266">
    <property type="entry name" value="Tyr_kinase_AS"/>
</dbReference>
<dbReference type="PANTHER" id="PTHR24416">
    <property type="entry name" value="TYROSINE-PROTEIN KINASE RECEPTOR"/>
    <property type="match status" value="1"/>
</dbReference>
<dbReference type="Proteomes" id="UP000789901">
    <property type="component" value="Unassembled WGS sequence"/>
</dbReference>
<proteinExistence type="predicted"/>
<dbReference type="PROSITE" id="PS50011">
    <property type="entry name" value="PROTEIN_KINASE_DOM"/>
    <property type="match status" value="1"/>
</dbReference>
<name>A0ABN7US88_GIGMA</name>
<dbReference type="Gene3D" id="1.25.40.10">
    <property type="entry name" value="Tetratricopeptide repeat domain"/>
    <property type="match status" value="1"/>
</dbReference>
<evidence type="ECO:0000313" key="3">
    <source>
        <dbReference type="Proteomes" id="UP000789901"/>
    </source>
</evidence>
<feature type="non-terminal residue" evidence="2">
    <location>
        <position position="1"/>
    </location>
</feature>
<feature type="domain" description="Protein kinase" evidence="1">
    <location>
        <begin position="69"/>
        <end position="360"/>
    </location>
</feature>
<dbReference type="PANTHER" id="PTHR24416:SF611">
    <property type="entry name" value="TYROSINE-PROTEIN KINASE TRANSMEMBRANE RECEPTOR ROR"/>
    <property type="match status" value="1"/>
</dbReference>
<protein>
    <submittedName>
        <fullName evidence="2">24399_t:CDS:1</fullName>
    </submittedName>
</protein>
<dbReference type="PROSITE" id="PS00109">
    <property type="entry name" value="PROTEIN_KINASE_TYR"/>
    <property type="match status" value="1"/>
</dbReference>
<evidence type="ECO:0000259" key="1">
    <source>
        <dbReference type="PROSITE" id="PS50011"/>
    </source>
</evidence>
<gene>
    <name evidence="2" type="ORF">GMARGA_LOCUS10065</name>
</gene>
<sequence length="491" mass="57103">VAKKIQKLTTELDRRTYNLTLSLVITIANKNNFPPLSDQKIWEITGLLNGAQASQGLMKQFKKSPKEIEDYHKQVIRGSRNHVIKKILKATQETVAIKEIGKFDTRNEETERQFWSEVAINDYLKDCKYILKFRGVIELGGIRHMIYEWSNHGDLQTYLRVHPNLPWSFKIKVAWEISSALSHCHEMEILHHDVRAHNVMLGVNCIVQLTNFETARPQSGGKSWPLKDKDEILRWTAPEKDSSETRYTSECDVFSFGVLLWEIVSQTRPFDKIKDASDNYFKIMTEAWSQEANHRPSMSSICERLRNIFHTNISEDEIEYTENLSKENDISVLDPLTQTTTSENILTSNENNVKSKEEFLLEKARQYHDAKDYFNAWSIYDNLLKSDKGNAEAENYLREAADDGYAKAQYLYYQLLFNKAGKYLKLAANQNYTEALYDHGYHLYKGTFERRDPAKGAESLIVAHYQLHNNALGKLNELEKRHAKEKKMKKE</sequence>
<dbReference type="InterPro" id="IPR050122">
    <property type="entry name" value="RTK"/>
</dbReference>
<keyword evidence="3" id="KW-1185">Reference proteome</keyword>
<organism evidence="2 3">
    <name type="scientific">Gigaspora margarita</name>
    <dbReference type="NCBI Taxonomy" id="4874"/>
    <lineage>
        <taxon>Eukaryota</taxon>
        <taxon>Fungi</taxon>
        <taxon>Fungi incertae sedis</taxon>
        <taxon>Mucoromycota</taxon>
        <taxon>Glomeromycotina</taxon>
        <taxon>Glomeromycetes</taxon>
        <taxon>Diversisporales</taxon>
        <taxon>Gigasporaceae</taxon>
        <taxon>Gigaspora</taxon>
    </lineage>
</organism>
<accession>A0ABN7US88</accession>
<dbReference type="EMBL" id="CAJVQB010005547">
    <property type="protein sequence ID" value="CAG8664421.1"/>
    <property type="molecule type" value="Genomic_DNA"/>
</dbReference>
<dbReference type="InterPro" id="IPR000719">
    <property type="entry name" value="Prot_kinase_dom"/>
</dbReference>
<dbReference type="InterPro" id="IPR011990">
    <property type="entry name" value="TPR-like_helical_dom_sf"/>
</dbReference>
<comment type="caution">
    <text evidence="2">The sequence shown here is derived from an EMBL/GenBank/DDBJ whole genome shotgun (WGS) entry which is preliminary data.</text>
</comment>
<dbReference type="InterPro" id="IPR011009">
    <property type="entry name" value="Kinase-like_dom_sf"/>
</dbReference>
<dbReference type="Gene3D" id="1.10.510.10">
    <property type="entry name" value="Transferase(Phosphotransferase) domain 1"/>
    <property type="match status" value="1"/>
</dbReference>
<reference evidence="2 3" key="1">
    <citation type="submission" date="2021-06" db="EMBL/GenBank/DDBJ databases">
        <authorList>
            <person name="Kallberg Y."/>
            <person name="Tangrot J."/>
            <person name="Rosling A."/>
        </authorList>
    </citation>
    <scope>NUCLEOTIDE SEQUENCE [LARGE SCALE GENOMIC DNA]</scope>
    <source>
        <strain evidence="2 3">120-4 pot B 10/14</strain>
    </source>
</reference>
<dbReference type="SUPFAM" id="SSF56112">
    <property type="entry name" value="Protein kinase-like (PK-like)"/>
    <property type="match status" value="1"/>
</dbReference>
<dbReference type="SUPFAM" id="SSF81901">
    <property type="entry name" value="HCP-like"/>
    <property type="match status" value="1"/>
</dbReference>